<dbReference type="Pfam" id="PF01381">
    <property type="entry name" value="HTH_3"/>
    <property type="match status" value="1"/>
</dbReference>
<dbReference type="CDD" id="cd00093">
    <property type="entry name" value="HTH_XRE"/>
    <property type="match status" value="1"/>
</dbReference>
<dbReference type="EMBL" id="CP003178">
    <property type="protein sequence ID" value="AEW02403.1"/>
    <property type="molecule type" value="Genomic_DNA"/>
</dbReference>
<dbReference type="Gene3D" id="1.10.260.40">
    <property type="entry name" value="lambda repressor-like DNA-binding domains"/>
    <property type="match status" value="1"/>
</dbReference>
<accession>G8TA31</accession>
<dbReference type="InterPro" id="IPR010982">
    <property type="entry name" value="Lambda_DNA-bd_dom_sf"/>
</dbReference>
<dbReference type="RefSeq" id="WP_014222313.1">
    <property type="nucleotide sequence ID" value="NC_016609.1"/>
</dbReference>
<dbReference type="STRING" id="700598.Niako_6178"/>
<dbReference type="PROSITE" id="PS50943">
    <property type="entry name" value="HTH_CROC1"/>
    <property type="match status" value="1"/>
</dbReference>
<dbReference type="AlphaFoldDB" id="G8TA31"/>
<organism evidence="2 3">
    <name type="scientific">Niastella koreensis (strain DSM 17620 / KACC 11465 / NBRC 106392 / GR20-10)</name>
    <dbReference type="NCBI Taxonomy" id="700598"/>
    <lineage>
        <taxon>Bacteria</taxon>
        <taxon>Pseudomonadati</taxon>
        <taxon>Bacteroidota</taxon>
        <taxon>Chitinophagia</taxon>
        <taxon>Chitinophagales</taxon>
        <taxon>Chitinophagaceae</taxon>
        <taxon>Niastella</taxon>
    </lineage>
</organism>
<sequence>MRLSFYGMQENEEELKKEIDILSKKFLYEVYKQARLKKLNRKELAALLQVSPGYLSQLFHSKKPLTFEMLIRFQQALQIEFNITVKPID</sequence>
<evidence type="ECO:0000313" key="2">
    <source>
        <dbReference type="EMBL" id="AEW02403.1"/>
    </source>
</evidence>
<dbReference type="InterPro" id="IPR001387">
    <property type="entry name" value="Cro/C1-type_HTH"/>
</dbReference>
<feature type="domain" description="HTH cro/C1-type" evidence="1">
    <location>
        <begin position="37"/>
        <end position="88"/>
    </location>
</feature>
<dbReference type="HOGENOM" id="CLU_2451602_0_0_10"/>
<name>G8TA31_NIAKG</name>
<protein>
    <submittedName>
        <fullName evidence="2">Helix-turn-helix domain protein</fullName>
    </submittedName>
</protein>
<gene>
    <name evidence="2" type="ordered locus">Niako_6178</name>
</gene>
<evidence type="ECO:0000259" key="1">
    <source>
        <dbReference type="PROSITE" id="PS50943"/>
    </source>
</evidence>
<dbReference type="SUPFAM" id="SSF47413">
    <property type="entry name" value="lambda repressor-like DNA-binding domains"/>
    <property type="match status" value="1"/>
</dbReference>
<proteinExistence type="predicted"/>
<dbReference type="KEGG" id="nko:Niako_6178"/>
<dbReference type="GO" id="GO:0003677">
    <property type="term" value="F:DNA binding"/>
    <property type="evidence" value="ECO:0007669"/>
    <property type="project" value="InterPro"/>
</dbReference>
<dbReference type="Proteomes" id="UP000005438">
    <property type="component" value="Chromosome"/>
</dbReference>
<evidence type="ECO:0000313" key="3">
    <source>
        <dbReference type="Proteomes" id="UP000005438"/>
    </source>
</evidence>
<dbReference type="OrthoDB" id="1123084at2"/>
<dbReference type="SMART" id="SM00530">
    <property type="entry name" value="HTH_XRE"/>
    <property type="match status" value="1"/>
</dbReference>
<reference evidence="2 3" key="1">
    <citation type="submission" date="2011-12" db="EMBL/GenBank/DDBJ databases">
        <title>The complete genome of Niastella koreensis GR20-10.</title>
        <authorList>
            <consortium name="US DOE Joint Genome Institute (JGI-PGF)"/>
            <person name="Lucas S."/>
            <person name="Han J."/>
            <person name="Lapidus A."/>
            <person name="Bruce D."/>
            <person name="Goodwin L."/>
            <person name="Pitluck S."/>
            <person name="Peters L."/>
            <person name="Kyrpides N."/>
            <person name="Mavromatis K."/>
            <person name="Ivanova N."/>
            <person name="Mikhailova N."/>
            <person name="Davenport K."/>
            <person name="Saunders E."/>
            <person name="Detter J.C."/>
            <person name="Tapia R."/>
            <person name="Han C."/>
            <person name="Land M."/>
            <person name="Hauser L."/>
            <person name="Markowitz V."/>
            <person name="Cheng J.-F."/>
            <person name="Hugenholtz P."/>
            <person name="Woyke T."/>
            <person name="Wu D."/>
            <person name="Tindall B."/>
            <person name="Pomrenke H."/>
            <person name="Brambilla E."/>
            <person name="Klenk H.-P."/>
            <person name="Eisen J.A."/>
        </authorList>
    </citation>
    <scope>NUCLEOTIDE SEQUENCE [LARGE SCALE GENOMIC DNA]</scope>
    <source>
        <strain evidence="3">DSM 17620 / KACC 11465 / NBRC 106392 / GR20-10</strain>
    </source>
</reference>